<dbReference type="InterPro" id="IPR045297">
    <property type="entry name" value="Complex1_LYR_LYRM4"/>
</dbReference>
<dbReference type="Pfam" id="PF05347">
    <property type="entry name" value="Complex1_LYR"/>
    <property type="match status" value="1"/>
</dbReference>
<dbReference type="EMBL" id="CAKOGP040001847">
    <property type="protein sequence ID" value="CAJ1953896.1"/>
    <property type="molecule type" value="Genomic_DNA"/>
</dbReference>
<name>A0AAD2FV41_9STRA</name>
<dbReference type="GO" id="GO:1990221">
    <property type="term" value="C:L-cysteine desulfurase complex"/>
    <property type="evidence" value="ECO:0007669"/>
    <property type="project" value="TreeGrafter"/>
</dbReference>
<protein>
    <recommendedName>
        <fullName evidence="2">Complex 1 LYR protein domain-containing protein</fullName>
    </recommendedName>
</protein>
<keyword evidence="4" id="KW-1185">Reference proteome</keyword>
<dbReference type="GO" id="GO:0005739">
    <property type="term" value="C:mitochondrion"/>
    <property type="evidence" value="ECO:0007669"/>
    <property type="project" value="TreeGrafter"/>
</dbReference>
<comment type="similarity">
    <text evidence="1">Belongs to the complex I LYR family.</text>
</comment>
<dbReference type="GO" id="GO:0016226">
    <property type="term" value="P:iron-sulfur cluster assembly"/>
    <property type="evidence" value="ECO:0007669"/>
    <property type="project" value="InterPro"/>
</dbReference>
<gene>
    <name evidence="3" type="ORF">CYCCA115_LOCUS14493</name>
</gene>
<sequence length="84" mass="9432">MTAQALYRNLLRQAKQVTDYNFRSYSIRRVKTGFRKNQQLQGDEAAAAIQDGHVQLEVLKRQVILGKLYPGAASVMDSPNPIIA</sequence>
<evidence type="ECO:0000313" key="3">
    <source>
        <dbReference type="EMBL" id="CAJ1953896.1"/>
    </source>
</evidence>
<evidence type="ECO:0000313" key="4">
    <source>
        <dbReference type="Proteomes" id="UP001295423"/>
    </source>
</evidence>
<evidence type="ECO:0000256" key="1">
    <source>
        <dbReference type="ARBA" id="ARBA00009508"/>
    </source>
</evidence>
<evidence type="ECO:0000259" key="2">
    <source>
        <dbReference type="Pfam" id="PF05347"/>
    </source>
</evidence>
<dbReference type="InterPro" id="IPR008011">
    <property type="entry name" value="Complex1_LYR_dom"/>
</dbReference>
<dbReference type="CDD" id="cd20264">
    <property type="entry name" value="Complex1_LYR_LYRM4"/>
    <property type="match status" value="1"/>
</dbReference>
<organism evidence="3 4">
    <name type="scientific">Cylindrotheca closterium</name>
    <dbReference type="NCBI Taxonomy" id="2856"/>
    <lineage>
        <taxon>Eukaryota</taxon>
        <taxon>Sar</taxon>
        <taxon>Stramenopiles</taxon>
        <taxon>Ochrophyta</taxon>
        <taxon>Bacillariophyta</taxon>
        <taxon>Bacillariophyceae</taxon>
        <taxon>Bacillariophycidae</taxon>
        <taxon>Bacillariales</taxon>
        <taxon>Bacillariaceae</taxon>
        <taxon>Cylindrotheca</taxon>
    </lineage>
</organism>
<dbReference type="PANTHER" id="PTHR13166">
    <property type="entry name" value="PROTEIN C6ORF149"/>
    <property type="match status" value="1"/>
</dbReference>
<dbReference type="PANTHER" id="PTHR13166:SF7">
    <property type="entry name" value="LYR MOTIF-CONTAINING PROTEIN 4"/>
    <property type="match status" value="1"/>
</dbReference>
<dbReference type="Proteomes" id="UP001295423">
    <property type="component" value="Unassembled WGS sequence"/>
</dbReference>
<feature type="domain" description="Complex 1 LYR protein" evidence="2">
    <location>
        <begin position="5"/>
        <end position="57"/>
    </location>
</feature>
<proteinExistence type="inferred from homology"/>
<accession>A0AAD2FV41</accession>
<comment type="caution">
    <text evidence="3">The sequence shown here is derived from an EMBL/GenBank/DDBJ whole genome shotgun (WGS) entry which is preliminary data.</text>
</comment>
<reference evidence="3" key="1">
    <citation type="submission" date="2023-08" db="EMBL/GenBank/DDBJ databases">
        <authorList>
            <person name="Audoor S."/>
            <person name="Bilcke G."/>
        </authorList>
    </citation>
    <scope>NUCLEOTIDE SEQUENCE</scope>
</reference>
<dbReference type="InterPro" id="IPR051522">
    <property type="entry name" value="ISC_assembly_LYR"/>
</dbReference>
<dbReference type="AlphaFoldDB" id="A0AAD2FV41"/>